<dbReference type="Pfam" id="PF00270">
    <property type="entry name" value="DEAD"/>
    <property type="match status" value="1"/>
</dbReference>
<dbReference type="Pfam" id="PF22590">
    <property type="entry name" value="Cas3-like_C_2"/>
    <property type="match status" value="1"/>
</dbReference>
<gene>
    <name evidence="11" type="ORF">CMC5_057250</name>
</gene>
<dbReference type="SUPFAM" id="SSF52540">
    <property type="entry name" value="P-loop containing nucleoside triphosphate hydrolases"/>
    <property type="match status" value="1"/>
</dbReference>
<feature type="domain" description="HD Cas3-type" evidence="10">
    <location>
        <begin position="26"/>
        <end position="197"/>
    </location>
</feature>
<dbReference type="STRING" id="52.CMC5_057250"/>
<dbReference type="GO" id="GO:0051607">
    <property type="term" value="P:defense response to virus"/>
    <property type="evidence" value="ECO:0007669"/>
    <property type="project" value="UniProtKB-KW"/>
</dbReference>
<protein>
    <submittedName>
        <fullName evidence="11">CRISPR-associated protein Cas3</fullName>
    </submittedName>
</protein>
<keyword evidence="6" id="KW-0347">Helicase</keyword>
<evidence type="ECO:0000256" key="4">
    <source>
        <dbReference type="ARBA" id="ARBA00022741"/>
    </source>
</evidence>
<proteinExistence type="inferred from homology"/>
<dbReference type="CDD" id="cd17930">
    <property type="entry name" value="DEXHc_cas3"/>
    <property type="match status" value="1"/>
</dbReference>
<keyword evidence="12" id="KW-1185">Reference proteome</keyword>
<comment type="similarity">
    <text evidence="2">In the central section; belongs to the CRISPR-associated helicase Cas3 family.</text>
</comment>
<dbReference type="SMART" id="SM00487">
    <property type="entry name" value="DEXDc"/>
    <property type="match status" value="1"/>
</dbReference>
<dbReference type="GO" id="GO:0016787">
    <property type="term" value="F:hydrolase activity"/>
    <property type="evidence" value="ECO:0007669"/>
    <property type="project" value="UniProtKB-KW"/>
</dbReference>
<keyword evidence="7" id="KW-0067">ATP-binding</keyword>
<dbReference type="RefSeq" id="WP_050433293.1">
    <property type="nucleotide sequence ID" value="NZ_CP012159.1"/>
</dbReference>
<evidence type="ECO:0000256" key="6">
    <source>
        <dbReference type="ARBA" id="ARBA00022806"/>
    </source>
</evidence>
<keyword evidence="3" id="KW-0479">Metal-binding</keyword>
<evidence type="ECO:0000256" key="3">
    <source>
        <dbReference type="ARBA" id="ARBA00022723"/>
    </source>
</evidence>
<evidence type="ECO:0000259" key="10">
    <source>
        <dbReference type="PROSITE" id="PS51643"/>
    </source>
</evidence>
<dbReference type="InterPro" id="IPR038257">
    <property type="entry name" value="CRISPR-assoc_Cas3_HD_sf"/>
</dbReference>
<evidence type="ECO:0000256" key="2">
    <source>
        <dbReference type="ARBA" id="ARBA00009046"/>
    </source>
</evidence>
<dbReference type="InterPro" id="IPR014001">
    <property type="entry name" value="Helicase_ATP-bd"/>
</dbReference>
<accession>A0A0K1ELG5</accession>
<dbReference type="Gene3D" id="1.10.3210.30">
    <property type="match status" value="1"/>
</dbReference>
<reference evidence="11 12" key="1">
    <citation type="submission" date="2015-07" db="EMBL/GenBank/DDBJ databases">
        <title>Genome analysis of myxobacterium Chondromyces crocatus Cm c5 reveals a high potential for natural compound synthesis and the genetic basis for the loss of fruiting body formation.</title>
        <authorList>
            <person name="Zaburannyi N."/>
            <person name="Bunk B."/>
            <person name="Maier J."/>
            <person name="Overmann J."/>
            <person name="Mueller R."/>
        </authorList>
    </citation>
    <scope>NUCLEOTIDE SEQUENCE [LARGE SCALE GENOMIC DNA]</scope>
    <source>
        <strain evidence="11 12">Cm c5</strain>
    </source>
</reference>
<organism evidence="11 12">
    <name type="scientific">Chondromyces crocatus</name>
    <dbReference type="NCBI Taxonomy" id="52"/>
    <lineage>
        <taxon>Bacteria</taxon>
        <taxon>Pseudomonadati</taxon>
        <taxon>Myxococcota</taxon>
        <taxon>Polyangia</taxon>
        <taxon>Polyangiales</taxon>
        <taxon>Polyangiaceae</taxon>
        <taxon>Chondromyces</taxon>
    </lineage>
</organism>
<dbReference type="InterPro" id="IPR027417">
    <property type="entry name" value="P-loop_NTPase"/>
</dbReference>
<dbReference type="InterPro" id="IPR011545">
    <property type="entry name" value="DEAD/DEAH_box_helicase_dom"/>
</dbReference>
<evidence type="ECO:0000256" key="1">
    <source>
        <dbReference type="ARBA" id="ARBA00006847"/>
    </source>
</evidence>
<evidence type="ECO:0000256" key="8">
    <source>
        <dbReference type="ARBA" id="ARBA00023118"/>
    </source>
</evidence>
<keyword evidence="4" id="KW-0547">Nucleotide-binding</keyword>
<dbReference type="SUPFAM" id="SSF109604">
    <property type="entry name" value="HD-domain/PDEase-like"/>
    <property type="match status" value="1"/>
</dbReference>
<dbReference type="PROSITE" id="PS51192">
    <property type="entry name" value="HELICASE_ATP_BIND_1"/>
    <property type="match status" value="1"/>
</dbReference>
<dbReference type="Gene3D" id="3.40.50.300">
    <property type="entry name" value="P-loop containing nucleotide triphosphate hydrolases"/>
    <property type="match status" value="2"/>
</dbReference>
<keyword evidence="5" id="KW-0378">Hydrolase</keyword>
<evidence type="ECO:0000259" key="9">
    <source>
        <dbReference type="PROSITE" id="PS51192"/>
    </source>
</evidence>
<evidence type="ECO:0000313" key="11">
    <source>
        <dbReference type="EMBL" id="AKT41517.1"/>
    </source>
</evidence>
<dbReference type="InterPro" id="IPR054712">
    <property type="entry name" value="Cas3-like_dom"/>
</dbReference>
<dbReference type="AlphaFoldDB" id="A0A0K1ELG5"/>
<dbReference type="GO" id="GO:0046872">
    <property type="term" value="F:metal ion binding"/>
    <property type="evidence" value="ECO:0007669"/>
    <property type="project" value="UniProtKB-KW"/>
</dbReference>
<dbReference type="EMBL" id="CP012159">
    <property type="protein sequence ID" value="AKT41517.1"/>
    <property type="molecule type" value="Genomic_DNA"/>
</dbReference>
<dbReference type="KEGG" id="ccro:CMC5_057250"/>
<dbReference type="CDD" id="cd09641">
    <property type="entry name" value="Cas3''_I"/>
    <property type="match status" value="1"/>
</dbReference>
<keyword evidence="8" id="KW-0051">Antiviral defense</keyword>
<evidence type="ECO:0000313" key="12">
    <source>
        <dbReference type="Proteomes" id="UP000067626"/>
    </source>
</evidence>
<dbReference type="GO" id="GO:0004386">
    <property type="term" value="F:helicase activity"/>
    <property type="evidence" value="ECO:0007669"/>
    <property type="project" value="UniProtKB-KW"/>
</dbReference>
<dbReference type="Proteomes" id="UP000067626">
    <property type="component" value="Chromosome"/>
</dbReference>
<dbReference type="Pfam" id="PF18019">
    <property type="entry name" value="Cas3_HD"/>
    <property type="match status" value="1"/>
</dbReference>
<dbReference type="OrthoDB" id="9810236at2"/>
<sequence>MIPHPETDPPAPPAALTRAPLAHLDETGRPHLLVEHLEAVGALAAEFAARFGTADIARCAGQWHDLGKYAADFQGMIRAANGFEAHLEGTPGGRIDHSSAGAVHAVKVLGSVGQAIAFAIAGHHAGLPNAAALKERLQTKMPRYEAAKSGGIDERLLSAALLDFPAWLKEGRPSDRMRRLELWIRMVFSTLCDADFLDTEAFFRADRAALRGDAPAIEVLNGRLRDHLGGLQAGARSSEVNRVRAEVLAACVAAAGRKPGAFSLTVPTGGGKTLASMAFALEHAARHGLDRVVVAIPFTSIIEQTAKVLRDALGDEAVIEHHSALDPEEETPKGRVACENWDAPVVVTTTVQLFESLFAARPSACRKLHRLARSVIVLDEAQTMPVGMLAPILDGLRSLVGEYGASVVVSTATQPALGRAQGLSVGFEAVEEIVPASVRAFERLRRVEVRWPEEEAPTSYAALAQAVASERDVMAIVHLRRDARVLCEALDAVLGHEETLHLSALMCPAHRSEVLAEIKTRKGRGEPVRLVATQLVEAGVDLDFAVVYRALGGVDALAQAAGRCNREGLLEGRGELRVFHAPTAPPKGVPQAALAITRGLLREDPGLDLFAPATQQAYFQQLYGSRNLDAKEIQAAREGLRFKDVAEGFQIIEDEWSAPVVVPYDGRAQACLRELEALGPSRKRLRVLQRYTVTVPRKARERWERLGLAREVAGAVVVLEGAFAAAYDPRRFGLVPERVGAADAGALVIEG</sequence>
<name>A0A0K1ELG5_CHOCO</name>
<dbReference type="PROSITE" id="PS51643">
    <property type="entry name" value="HD_CAS3"/>
    <property type="match status" value="1"/>
</dbReference>
<evidence type="ECO:0000256" key="5">
    <source>
        <dbReference type="ARBA" id="ARBA00022801"/>
    </source>
</evidence>
<dbReference type="GO" id="GO:0003676">
    <property type="term" value="F:nucleic acid binding"/>
    <property type="evidence" value="ECO:0007669"/>
    <property type="project" value="InterPro"/>
</dbReference>
<dbReference type="PATRIC" id="fig|52.7.peg.6310"/>
<feature type="domain" description="Helicase ATP-binding" evidence="9">
    <location>
        <begin position="253"/>
        <end position="432"/>
    </location>
</feature>
<evidence type="ECO:0000256" key="7">
    <source>
        <dbReference type="ARBA" id="ARBA00022840"/>
    </source>
</evidence>
<dbReference type="InterPro" id="IPR006483">
    <property type="entry name" value="CRISPR-assoc_Cas3_HD"/>
</dbReference>
<dbReference type="NCBIfam" id="TIGR01596">
    <property type="entry name" value="cas3_HD"/>
    <property type="match status" value="1"/>
</dbReference>
<comment type="similarity">
    <text evidence="1">In the N-terminal section; belongs to the CRISPR-associated nuclease Cas3-HD family.</text>
</comment>
<dbReference type="GO" id="GO:0005524">
    <property type="term" value="F:ATP binding"/>
    <property type="evidence" value="ECO:0007669"/>
    <property type="project" value="UniProtKB-KW"/>
</dbReference>